<gene>
    <name evidence="2" type="ORF">SAMN04489732_102578</name>
</gene>
<evidence type="ECO:0000313" key="2">
    <source>
        <dbReference type="EMBL" id="SEO89362.1"/>
    </source>
</evidence>
<dbReference type="AlphaFoldDB" id="A0A1H8TEL5"/>
<organism evidence="2 3">
    <name type="scientific">Amycolatopsis saalfeldensis</name>
    <dbReference type="NCBI Taxonomy" id="394193"/>
    <lineage>
        <taxon>Bacteria</taxon>
        <taxon>Bacillati</taxon>
        <taxon>Actinomycetota</taxon>
        <taxon>Actinomycetes</taxon>
        <taxon>Pseudonocardiales</taxon>
        <taxon>Pseudonocardiaceae</taxon>
        <taxon>Amycolatopsis</taxon>
    </lineage>
</organism>
<sequence>MTAGDTATPIFDTVVSEIGRRAETAPQPEPTAGAAAED</sequence>
<reference evidence="2 3" key="1">
    <citation type="submission" date="2016-10" db="EMBL/GenBank/DDBJ databases">
        <authorList>
            <person name="de Groot N.N."/>
        </authorList>
    </citation>
    <scope>NUCLEOTIDE SEQUENCE [LARGE SCALE GENOMIC DNA]</scope>
    <source>
        <strain evidence="2 3">DSM 44993</strain>
    </source>
</reference>
<evidence type="ECO:0000313" key="3">
    <source>
        <dbReference type="Proteomes" id="UP000198582"/>
    </source>
</evidence>
<dbReference type="EMBL" id="FOEF01000002">
    <property type="protein sequence ID" value="SEO89362.1"/>
    <property type="molecule type" value="Genomic_DNA"/>
</dbReference>
<evidence type="ECO:0000256" key="1">
    <source>
        <dbReference type="SAM" id="MobiDB-lite"/>
    </source>
</evidence>
<feature type="region of interest" description="Disordered" evidence="1">
    <location>
        <begin position="19"/>
        <end position="38"/>
    </location>
</feature>
<dbReference type="Proteomes" id="UP000198582">
    <property type="component" value="Unassembled WGS sequence"/>
</dbReference>
<protein>
    <submittedName>
        <fullName evidence="2">Uncharacterized protein</fullName>
    </submittedName>
</protein>
<proteinExistence type="predicted"/>
<accession>A0A1H8TEL5</accession>
<dbReference type="STRING" id="394193.SAMN04489732_102578"/>
<keyword evidence="3" id="KW-1185">Reference proteome</keyword>
<name>A0A1H8TEL5_9PSEU</name>